<protein>
    <submittedName>
        <fullName evidence="3">Transcription factor with zinc finger DNA-binding motif, putative</fullName>
    </submittedName>
</protein>
<dbReference type="InterPro" id="IPR001138">
    <property type="entry name" value="Zn2Cys6_DnaBD"/>
</dbReference>
<proteinExistence type="predicted"/>
<dbReference type="GO" id="GO:0000981">
    <property type="term" value="F:DNA-binding transcription factor activity, RNA polymerase II-specific"/>
    <property type="evidence" value="ECO:0007669"/>
    <property type="project" value="InterPro"/>
</dbReference>
<keyword evidence="4" id="KW-1185">Reference proteome</keyword>
<feature type="compositionally biased region" description="Low complexity" evidence="1">
    <location>
        <begin position="72"/>
        <end position="87"/>
    </location>
</feature>
<dbReference type="PANTHER" id="PTHR47657:SF7">
    <property type="entry name" value="STEROL REGULATORY ELEMENT-BINDING PROTEIN ECM22"/>
    <property type="match status" value="1"/>
</dbReference>
<name>M3IUK4_CANMX</name>
<dbReference type="EMBL" id="AOGT01000307">
    <property type="protein sequence ID" value="EMG50296.1"/>
    <property type="molecule type" value="Genomic_DNA"/>
</dbReference>
<dbReference type="eggNOG" id="ENOG502QW5G">
    <property type="taxonomic scope" value="Eukaryota"/>
</dbReference>
<keyword evidence="3" id="KW-0238">DNA-binding</keyword>
<sequence length="425" mass="49040">MTKSNDTSVKKRRSRGGCISCKQLRIKCNEGKPICEYCSYTRRKCEYPVLKPLKKDVKSRKIPRKPTTYLASPTISSNSVSPSSTTSSQDYEVIENFEVEPPYHYDELTRDLVLTQSTSMLGISKFELRLLQFFDQECIHMFSYGINEDIKNAWKYKVPYLFLESDLVRKSIFSLSAMTLSSSIDLNWMQAIDAIDDEKSLTGMYNVNPNDPNSMFMETAKYFMKVIEATRSIIDPTEQKLNFEDPLVAKELAVSSILTFTYLGIHPQRIVPLIDFSKESSDLIQIARGIRTTMLNVLPIIMKSDIAGILLFRNRQTMENPSYKICSYPIIVELKKGVENLETDEVSSFQSEKMTILKETIQTLMQEMCACKFFKIPLPLFRFLMLLSDDFRDLLYAKDPFALRVLFVYVTLCSIANFKFYHDKN</sequence>
<dbReference type="InterPro" id="IPR052400">
    <property type="entry name" value="Zn2-C6_fungal_TF"/>
</dbReference>
<organism evidence="3 4">
    <name type="scientific">Candida maltosa (strain Xu316)</name>
    <name type="common">Yeast</name>
    <dbReference type="NCBI Taxonomy" id="1245528"/>
    <lineage>
        <taxon>Eukaryota</taxon>
        <taxon>Fungi</taxon>
        <taxon>Dikarya</taxon>
        <taxon>Ascomycota</taxon>
        <taxon>Saccharomycotina</taxon>
        <taxon>Pichiomycetes</taxon>
        <taxon>Debaryomycetaceae</taxon>
        <taxon>Candida/Lodderomyces clade</taxon>
        <taxon>Candida</taxon>
    </lineage>
</organism>
<dbReference type="HOGENOM" id="CLU_034207_0_0_1"/>
<dbReference type="PANTHER" id="PTHR47657">
    <property type="entry name" value="STEROL REGULATORY ELEMENT-BINDING PROTEIN ECM22"/>
    <property type="match status" value="1"/>
</dbReference>
<dbReference type="Proteomes" id="UP000011777">
    <property type="component" value="Unassembled WGS sequence"/>
</dbReference>
<dbReference type="InterPro" id="IPR036864">
    <property type="entry name" value="Zn2-C6_fun-type_DNA-bd_sf"/>
</dbReference>
<evidence type="ECO:0000256" key="1">
    <source>
        <dbReference type="SAM" id="MobiDB-lite"/>
    </source>
</evidence>
<dbReference type="AlphaFoldDB" id="M3IUK4"/>
<feature type="domain" description="Zn(2)-C6 fungal-type" evidence="2">
    <location>
        <begin position="17"/>
        <end position="47"/>
    </location>
</feature>
<dbReference type="SUPFAM" id="SSF57701">
    <property type="entry name" value="Zn2/Cys6 DNA-binding domain"/>
    <property type="match status" value="1"/>
</dbReference>
<comment type="caution">
    <text evidence="3">The sequence shown here is derived from an EMBL/GenBank/DDBJ whole genome shotgun (WGS) entry which is preliminary data.</text>
</comment>
<dbReference type="SMART" id="SM00066">
    <property type="entry name" value="GAL4"/>
    <property type="match status" value="1"/>
</dbReference>
<feature type="region of interest" description="Disordered" evidence="1">
    <location>
        <begin position="68"/>
        <end position="87"/>
    </location>
</feature>
<dbReference type="Pfam" id="PF00172">
    <property type="entry name" value="Zn_clus"/>
    <property type="match status" value="1"/>
</dbReference>
<dbReference type="GO" id="GO:0003677">
    <property type="term" value="F:DNA binding"/>
    <property type="evidence" value="ECO:0007669"/>
    <property type="project" value="UniProtKB-KW"/>
</dbReference>
<evidence type="ECO:0000313" key="3">
    <source>
        <dbReference type="EMBL" id="EMG50296.1"/>
    </source>
</evidence>
<dbReference type="PROSITE" id="PS00463">
    <property type="entry name" value="ZN2_CY6_FUNGAL_1"/>
    <property type="match status" value="1"/>
</dbReference>
<dbReference type="PROSITE" id="PS50048">
    <property type="entry name" value="ZN2_CY6_FUNGAL_2"/>
    <property type="match status" value="1"/>
</dbReference>
<reference evidence="3 4" key="1">
    <citation type="submission" date="2013-02" db="EMBL/GenBank/DDBJ databases">
        <title>Genome sequence of Candida maltosa Xu316, a potential industrial strain for xylitol and ethanol production.</title>
        <authorList>
            <person name="Yu J."/>
            <person name="Wang Q."/>
            <person name="Geng X."/>
            <person name="Bao W."/>
            <person name="He P."/>
            <person name="Cai J."/>
        </authorList>
    </citation>
    <scope>NUCLEOTIDE SEQUENCE [LARGE SCALE GENOMIC DNA]</scope>
    <source>
        <strain evidence="4">Xu316</strain>
    </source>
</reference>
<feature type="non-terminal residue" evidence="3">
    <location>
        <position position="425"/>
    </location>
</feature>
<dbReference type="OrthoDB" id="3546279at2759"/>
<gene>
    <name evidence="3" type="ORF">G210_4673</name>
</gene>
<dbReference type="OMA" id="CEYCTHT"/>
<dbReference type="GO" id="GO:0008270">
    <property type="term" value="F:zinc ion binding"/>
    <property type="evidence" value="ECO:0007669"/>
    <property type="project" value="InterPro"/>
</dbReference>
<evidence type="ECO:0000313" key="4">
    <source>
        <dbReference type="Proteomes" id="UP000011777"/>
    </source>
</evidence>
<dbReference type="Gene3D" id="4.10.240.10">
    <property type="entry name" value="Zn(2)-C6 fungal-type DNA-binding domain"/>
    <property type="match status" value="1"/>
</dbReference>
<dbReference type="CDD" id="cd00067">
    <property type="entry name" value="GAL4"/>
    <property type="match status" value="1"/>
</dbReference>
<accession>M3IUK4</accession>
<dbReference type="STRING" id="1245528.M3IUK4"/>
<evidence type="ECO:0000259" key="2">
    <source>
        <dbReference type="PROSITE" id="PS50048"/>
    </source>
</evidence>